<feature type="compositionally biased region" description="Basic and acidic residues" evidence="1">
    <location>
        <begin position="35"/>
        <end position="44"/>
    </location>
</feature>
<dbReference type="Proteomes" id="UP001233172">
    <property type="component" value="Unassembled WGS sequence"/>
</dbReference>
<feature type="compositionally biased region" description="Polar residues" evidence="1">
    <location>
        <begin position="25"/>
        <end position="34"/>
    </location>
</feature>
<reference evidence="2" key="1">
    <citation type="journal article" date="2023" name="PLoS Negl. Trop. Dis.">
        <title>A genome sequence for Biomphalaria pfeifferi, the major vector snail for the human-infecting parasite Schistosoma mansoni.</title>
        <authorList>
            <person name="Bu L."/>
            <person name="Lu L."/>
            <person name="Laidemitt M.R."/>
            <person name="Zhang S.M."/>
            <person name="Mutuku M."/>
            <person name="Mkoji G."/>
            <person name="Steinauer M."/>
            <person name="Loker E.S."/>
        </authorList>
    </citation>
    <scope>NUCLEOTIDE SEQUENCE</scope>
    <source>
        <strain evidence="2">KasaAsao</strain>
    </source>
</reference>
<feature type="region of interest" description="Disordered" evidence="1">
    <location>
        <begin position="25"/>
        <end position="44"/>
    </location>
</feature>
<evidence type="ECO:0000256" key="1">
    <source>
        <dbReference type="SAM" id="MobiDB-lite"/>
    </source>
</evidence>
<organism evidence="2 3">
    <name type="scientific">Biomphalaria pfeifferi</name>
    <name type="common">Bloodfluke planorb</name>
    <name type="synonym">Freshwater snail</name>
    <dbReference type="NCBI Taxonomy" id="112525"/>
    <lineage>
        <taxon>Eukaryota</taxon>
        <taxon>Metazoa</taxon>
        <taxon>Spiralia</taxon>
        <taxon>Lophotrochozoa</taxon>
        <taxon>Mollusca</taxon>
        <taxon>Gastropoda</taxon>
        <taxon>Heterobranchia</taxon>
        <taxon>Euthyneura</taxon>
        <taxon>Panpulmonata</taxon>
        <taxon>Hygrophila</taxon>
        <taxon>Lymnaeoidea</taxon>
        <taxon>Planorbidae</taxon>
        <taxon>Biomphalaria</taxon>
    </lineage>
</organism>
<name>A0AAD8F5G6_BIOPF</name>
<accession>A0AAD8F5G6</accession>
<reference evidence="2" key="2">
    <citation type="submission" date="2023-04" db="EMBL/GenBank/DDBJ databases">
        <authorList>
            <person name="Bu L."/>
            <person name="Lu L."/>
            <person name="Laidemitt M.R."/>
            <person name="Zhang S.M."/>
            <person name="Mutuku M."/>
            <person name="Mkoji G."/>
            <person name="Steinauer M."/>
            <person name="Loker E.S."/>
        </authorList>
    </citation>
    <scope>NUCLEOTIDE SEQUENCE</scope>
    <source>
        <strain evidence="2">KasaAsao</strain>
        <tissue evidence="2">Whole Snail</tissue>
    </source>
</reference>
<dbReference type="AlphaFoldDB" id="A0AAD8F5G6"/>
<proteinExistence type="predicted"/>
<evidence type="ECO:0000313" key="2">
    <source>
        <dbReference type="EMBL" id="KAK0051378.1"/>
    </source>
</evidence>
<gene>
    <name evidence="2" type="ORF">Bpfe_019152</name>
</gene>
<keyword evidence="3" id="KW-1185">Reference proteome</keyword>
<sequence>MPQCPPFLLGPTPCSVIGSALDSSNVSTKLPSMSTERKEEGDDDRKLCLTGRNTARVTAAIKLKRRINKELYVDTQARW</sequence>
<comment type="caution">
    <text evidence="2">The sequence shown here is derived from an EMBL/GenBank/DDBJ whole genome shotgun (WGS) entry which is preliminary data.</text>
</comment>
<evidence type="ECO:0000313" key="3">
    <source>
        <dbReference type="Proteomes" id="UP001233172"/>
    </source>
</evidence>
<protein>
    <submittedName>
        <fullName evidence="2">Uncharacterized protein</fullName>
    </submittedName>
</protein>
<dbReference type="EMBL" id="JASAOG010000104">
    <property type="protein sequence ID" value="KAK0051378.1"/>
    <property type="molecule type" value="Genomic_DNA"/>
</dbReference>